<keyword evidence="7" id="KW-0472">Membrane</keyword>
<feature type="region of interest" description="Disordered" evidence="6">
    <location>
        <begin position="766"/>
        <end position="828"/>
    </location>
</feature>
<gene>
    <name evidence="8" type="primary">YND1</name>
    <name evidence="8" type="ORF">MYAM1_001985</name>
</gene>
<dbReference type="GO" id="GO:0046036">
    <property type="term" value="P:CTP metabolic process"/>
    <property type="evidence" value="ECO:0007669"/>
    <property type="project" value="TreeGrafter"/>
</dbReference>
<evidence type="ECO:0000256" key="1">
    <source>
        <dbReference type="ARBA" id="ARBA00009283"/>
    </source>
</evidence>
<feature type="transmembrane region" description="Helical" evidence="7">
    <location>
        <begin position="554"/>
        <end position="574"/>
    </location>
</feature>
<dbReference type="AlphaFoldDB" id="A0AAJ5YSZ6"/>
<dbReference type="PROSITE" id="PS01238">
    <property type="entry name" value="GDA1_CD39_NTPASE"/>
    <property type="match status" value="1"/>
</dbReference>
<dbReference type="GO" id="GO:0006256">
    <property type="term" value="P:UDP catabolic process"/>
    <property type="evidence" value="ECO:0007669"/>
    <property type="project" value="TreeGrafter"/>
</dbReference>
<keyword evidence="7" id="KW-0812">Transmembrane</keyword>
<feature type="compositionally biased region" description="Polar residues" evidence="6">
    <location>
        <begin position="724"/>
        <end position="739"/>
    </location>
</feature>
<dbReference type="GO" id="GO:0017111">
    <property type="term" value="F:ribonucleoside triphosphate phosphatase activity"/>
    <property type="evidence" value="ECO:0007669"/>
    <property type="project" value="TreeGrafter"/>
</dbReference>
<dbReference type="GO" id="GO:0005794">
    <property type="term" value="C:Golgi apparatus"/>
    <property type="evidence" value="ECO:0007669"/>
    <property type="project" value="TreeGrafter"/>
</dbReference>
<dbReference type="PANTHER" id="PTHR11782:SF121">
    <property type="entry name" value="NUCLEOSIDE-DIPHOSPHATASE MIG-23"/>
    <property type="match status" value="1"/>
</dbReference>
<dbReference type="GO" id="GO:0004382">
    <property type="term" value="F:GDP phosphatase activity"/>
    <property type="evidence" value="ECO:0007669"/>
    <property type="project" value="TreeGrafter"/>
</dbReference>
<dbReference type="GO" id="GO:0004050">
    <property type="term" value="F:apyrase activity"/>
    <property type="evidence" value="ECO:0007669"/>
    <property type="project" value="UniProtKB-EC"/>
</dbReference>
<name>A0AAJ5YSZ6_9BASI</name>
<keyword evidence="7" id="KW-1133">Transmembrane helix</keyword>
<evidence type="ECO:0000256" key="3">
    <source>
        <dbReference type="PIRSR" id="PIRSR600407-1"/>
    </source>
</evidence>
<evidence type="ECO:0000313" key="8">
    <source>
        <dbReference type="EMBL" id="WFC99241.1"/>
    </source>
</evidence>
<sequence>MTDVQKERTVLTLMGNSRLWKRKPIVLPESQVNKDEASWLAHRKYVVVVDAGSSGSRLMVYSWRDAEYEKAWRKERNLHLDVLPTVEKGTWEHSQQAWQTKLEPGISSFAGQTKELRSYLENLFSDVQNVIPADAWAQTPVYILATAGMRMLDPFTRKELLEETCSVLHDMPYSIQRDQVTEDAETACGGQVRVISGEEEGLLGWIAINYLMDGFNSPLQPSNNHNEYLAGNTTYGFLDMGGASTQIAFEPSQGALEQSTNITAESSTPLQKDLFDVNFRRLDSSAVRHQVFVTTFLGFGTNAARSRYMDSLAKLSPSESPVADPCLPKNLRMDHEGVGEVVGSGSFTRCLALQQTLLDRDAECNRPPCLFHGVHVPTIDFESNQFIGVSEYWYSAHDVFDLGGAYDYSTYQQAAQEFCSENWSDLQWKLSQNHYKEQVTLSRLQMQCFKAAWVITVLHEGLRLPRLGKGDARWNATEDTDELREKVSDKNLFQSVNDVDGVSVSWALGKAVLEASQQISANPCTNCTSMEQAVASSTVFSNTDLFSLSTATSWLPVFFVVMLLGGGLMLWRIVKRKDRSTWTPLPTSDNFRDKSNGRASVVHNEDAWSDVTDSSEPITLHTRRSLKRKHTRRSRRSVFSKVLQHTTDYAQHHLKRWVKPENSGSHRKAKSLLSVEVVSNHRSEQARELSAYDIASRSPRSSTPASSREAIGSPHTPNHAPARTPSSLNSGYFSRSMSPTCDGRSDVSSMDRIPSLASAAIASGTLYASRPPSRGPSPMMLESRRPSLVPTIPSSSCARLSPIDPRPRSASELRSPHPSSSQPFDESE</sequence>
<dbReference type="Gene3D" id="3.30.420.150">
    <property type="entry name" value="Exopolyphosphatase. Domain 2"/>
    <property type="match status" value="1"/>
</dbReference>
<dbReference type="PANTHER" id="PTHR11782">
    <property type="entry name" value="ADENOSINE/GUANOSINE DIPHOSPHATASE"/>
    <property type="match status" value="1"/>
</dbReference>
<dbReference type="InterPro" id="IPR000407">
    <property type="entry name" value="GDA1_CD39_NTPase"/>
</dbReference>
<keyword evidence="4" id="KW-0067">ATP-binding</keyword>
<evidence type="ECO:0000256" key="6">
    <source>
        <dbReference type="SAM" id="MobiDB-lite"/>
    </source>
</evidence>
<feature type="compositionally biased region" description="Polar residues" evidence="6">
    <location>
        <begin position="817"/>
        <end position="828"/>
    </location>
</feature>
<evidence type="ECO:0000256" key="4">
    <source>
        <dbReference type="PIRSR" id="PIRSR600407-2"/>
    </source>
</evidence>
<organism evidence="8 9">
    <name type="scientific">Malassezia yamatoensis</name>
    <dbReference type="NCBI Taxonomy" id="253288"/>
    <lineage>
        <taxon>Eukaryota</taxon>
        <taxon>Fungi</taxon>
        <taxon>Dikarya</taxon>
        <taxon>Basidiomycota</taxon>
        <taxon>Ustilaginomycotina</taxon>
        <taxon>Malasseziomycetes</taxon>
        <taxon>Malasseziales</taxon>
        <taxon>Malasseziaceae</taxon>
        <taxon>Malassezia</taxon>
    </lineage>
</organism>
<dbReference type="GO" id="GO:0005524">
    <property type="term" value="F:ATP binding"/>
    <property type="evidence" value="ECO:0007669"/>
    <property type="project" value="UniProtKB-KW"/>
</dbReference>
<dbReference type="Proteomes" id="UP001219567">
    <property type="component" value="Chromosome 2"/>
</dbReference>
<dbReference type="EC" id="3.6.1.5" evidence="8"/>
<keyword evidence="9" id="KW-1185">Reference proteome</keyword>
<feature type="active site" description="Proton acceptor" evidence="3">
    <location>
        <position position="200"/>
    </location>
</feature>
<dbReference type="GO" id="GO:0016020">
    <property type="term" value="C:membrane"/>
    <property type="evidence" value="ECO:0007669"/>
    <property type="project" value="TreeGrafter"/>
</dbReference>
<evidence type="ECO:0000256" key="5">
    <source>
        <dbReference type="RuleBase" id="RU003833"/>
    </source>
</evidence>
<dbReference type="Gene3D" id="3.30.420.40">
    <property type="match status" value="1"/>
</dbReference>
<dbReference type="Pfam" id="PF01150">
    <property type="entry name" value="GDA1_CD39"/>
    <property type="match status" value="1"/>
</dbReference>
<comment type="similarity">
    <text evidence="1 5">Belongs to the GDA1/CD39 NTPase family.</text>
</comment>
<dbReference type="GO" id="GO:0045134">
    <property type="term" value="F:UDP phosphatase activity"/>
    <property type="evidence" value="ECO:0007669"/>
    <property type="project" value="TreeGrafter"/>
</dbReference>
<evidence type="ECO:0000256" key="2">
    <source>
        <dbReference type="ARBA" id="ARBA00022801"/>
    </source>
</evidence>
<reference evidence="8 9" key="1">
    <citation type="submission" date="2023-03" db="EMBL/GenBank/DDBJ databases">
        <title>Mating type loci evolution in Malassezia.</title>
        <authorList>
            <person name="Coelho M.A."/>
        </authorList>
    </citation>
    <scope>NUCLEOTIDE SEQUENCE [LARGE SCALE GENOMIC DNA]</scope>
    <source>
        <strain evidence="8 9">CBS 9725</strain>
    </source>
</reference>
<accession>A0AAJ5YSZ6</accession>
<evidence type="ECO:0000313" key="9">
    <source>
        <dbReference type="Proteomes" id="UP001219567"/>
    </source>
</evidence>
<feature type="compositionally biased region" description="Low complexity" evidence="6">
    <location>
        <begin position="695"/>
        <end position="708"/>
    </location>
</feature>
<keyword evidence="2 5" id="KW-0378">Hydrolase</keyword>
<feature type="binding site" evidence="4">
    <location>
        <begin position="242"/>
        <end position="246"/>
    </location>
    <ligand>
        <name>ATP</name>
        <dbReference type="ChEBI" id="CHEBI:30616"/>
    </ligand>
</feature>
<feature type="region of interest" description="Disordered" evidence="6">
    <location>
        <begin position="683"/>
        <end position="749"/>
    </location>
</feature>
<evidence type="ECO:0000256" key="7">
    <source>
        <dbReference type="SAM" id="Phobius"/>
    </source>
</evidence>
<protein>
    <submittedName>
        <fullName evidence="8">Apyrase</fullName>
        <ecNumber evidence="8">3.6.1.5</ecNumber>
    </submittedName>
</protein>
<keyword evidence="4" id="KW-0547">Nucleotide-binding</keyword>
<feature type="compositionally biased region" description="Low complexity" evidence="6">
    <location>
        <begin position="769"/>
        <end position="778"/>
    </location>
</feature>
<feature type="compositionally biased region" description="Basic and acidic residues" evidence="6">
    <location>
        <begin position="805"/>
        <end position="815"/>
    </location>
</feature>
<proteinExistence type="inferred from homology"/>
<dbReference type="EMBL" id="CP119944">
    <property type="protein sequence ID" value="WFC99241.1"/>
    <property type="molecule type" value="Genomic_DNA"/>
</dbReference>